<dbReference type="GO" id="GO:0010468">
    <property type="term" value="P:regulation of gene expression"/>
    <property type="evidence" value="ECO:0007669"/>
    <property type="project" value="TreeGrafter"/>
</dbReference>
<keyword evidence="6" id="KW-0805">Transcription regulation</keyword>
<dbReference type="PANTHER" id="PTHR16515">
    <property type="entry name" value="PR DOMAIN ZINC FINGER PROTEIN"/>
    <property type="match status" value="1"/>
</dbReference>
<keyword evidence="4 10" id="KW-0863">Zinc-finger</keyword>
<reference evidence="13 14" key="1">
    <citation type="submission" date="2019-09" db="EMBL/GenBank/DDBJ databases">
        <title>Bird 10,000 Genomes (B10K) Project - Family phase.</title>
        <authorList>
            <person name="Zhang G."/>
        </authorList>
    </citation>
    <scope>NUCLEOTIDE SEQUENCE [LARGE SCALE GENOMIC DNA]</scope>
    <source>
        <strain evidence="13">B10K-UC-030-51</strain>
    </source>
</reference>
<sequence length="93" mass="10231">HTAERPFKCAVCPKTFTQLAGLLGHQRSHPATIPPHPPDEAPHPAAVPQPAPERPYQCTECGKAFKGSSGLRYHMRDHTGERPYACRECGKAF</sequence>
<evidence type="ECO:0000256" key="6">
    <source>
        <dbReference type="ARBA" id="ARBA00023015"/>
    </source>
</evidence>
<dbReference type="InterPro" id="IPR036236">
    <property type="entry name" value="Znf_C2H2_sf"/>
</dbReference>
<dbReference type="SUPFAM" id="SSF57667">
    <property type="entry name" value="beta-beta-alpha zinc fingers"/>
    <property type="match status" value="2"/>
</dbReference>
<comment type="caution">
    <text evidence="13">The sequence shown here is derived from an EMBL/GenBank/DDBJ whole genome shotgun (WGS) entry which is preliminary data.</text>
</comment>
<feature type="domain" description="C2H2-type" evidence="12">
    <location>
        <begin position="84"/>
        <end position="93"/>
    </location>
</feature>
<organism evidence="13 14">
    <name type="scientific">Chionis minor</name>
    <name type="common">Black-faced sheathbill</name>
    <dbReference type="NCBI Taxonomy" id="227182"/>
    <lineage>
        <taxon>Eukaryota</taxon>
        <taxon>Metazoa</taxon>
        <taxon>Chordata</taxon>
        <taxon>Craniata</taxon>
        <taxon>Vertebrata</taxon>
        <taxon>Euteleostomi</taxon>
        <taxon>Archelosauria</taxon>
        <taxon>Archosauria</taxon>
        <taxon>Dinosauria</taxon>
        <taxon>Saurischia</taxon>
        <taxon>Theropoda</taxon>
        <taxon>Coelurosauria</taxon>
        <taxon>Aves</taxon>
        <taxon>Neognathae</taxon>
        <taxon>Neoaves</taxon>
        <taxon>Charadriiformes</taxon>
        <taxon>Chionididae</taxon>
        <taxon>Chionis</taxon>
    </lineage>
</organism>
<dbReference type="FunFam" id="3.30.160.60:FF:000213">
    <property type="entry name" value="Zinc finger protein 624"/>
    <property type="match status" value="1"/>
</dbReference>
<dbReference type="FunFam" id="3.30.160.60:FF:000446">
    <property type="entry name" value="Zinc finger protein"/>
    <property type="match status" value="1"/>
</dbReference>
<evidence type="ECO:0000256" key="5">
    <source>
        <dbReference type="ARBA" id="ARBA00022833"/>
    </source>
</evidence>
<evidence type="ECO:0000313" key="13">
    <source>
        <dbReference type="EMBL" id="NWY63395.1"/>
    </source>
</evidence>
<name>A0A7K7G1K6_CHIMN</name>
<dbReference type="OrthoDB" id="9885925at2759"/>
<evidence type="ECO:0000256" key="8">
    <source>
        <dbReference type="ARBA" id="ARBA00023163"/>
    </source>
</evidence>
<dbReference type="AlphaFoldDB" id="A0A7K7G1K6"/>
<keyword evidence="3" id="KW-0677">Repeat</keyword>
<evidence type="ECO:0000256" key="3">
    <source>
        <dbReference type="ARBA" id="ARBA00022737"/>
    </source>
</evidence>
<dbReference type="InterPro" id="IPR050331">
    <property type="entry name" value="Zinc_finger"/>
</dbReference>
<evidence type="ECO:0000256" key="9">
    <source>
        <dbReference type="ARBA" id="ARBA00023242"/>
    </source>
</evidence>
<evidence type="ECO:0000259" key="12">
    <source>
        <dbReference type="PROSITE" id="PS50157"/>
    </source>
</evidence>
<dbReference type="EMBL" id="VZSF01015874">
    <property type="protein sequence ID" value="NWY63395.1"/>
    <property type="molecule type" value="Genomic_DNA"/>
</dbReference>
<feature type="domain" description="C2H2-type" evidence="12">
    <location>
        <begin position="56"/>
        <end position="83"/>
    </location>
</feature>
<evidence type="ECO:0000256" key="7">
    <source>
        <dbReference type="ARBA" id="ARBA00023125"/>
    </source>
</evidence>
<keyword evidence="7" id="KW-0238">DNA-binding</keyword>
<proteinExistence type="predicted"/>
<keyword evidence="2" id="KW-0479">Metal-binding</keyword>
<dbReference type="GO" id="GO:0008270">
    <property type="term" value="F:zinc ion binding"/>
    <property type="evidence" value="ECO:0007669"/>
    <property type="project" value="UniProtKB-KW"/>
</dbReference>
<dbReference type="PROSITE" id="PS50157">
    <property type="entry name" value="ZINC_FINGER_C2H2_2"/>
    <property type="match status" value="3"/>
</dbReference>
<evidence type="ECO:0000256" key="1">
    <source>
        <dbReference type="ARBA" id="ARBA00004123"/>
    </source>
</evidence>
<dbReference type="Proteomes" id="UP000557271">
    <property type="component" value="Unassembled WGS sequence"/>
</dbReference>
<dbReference type="GO" id="GO:0005634">
    <property type="term" value="C:nucleus"/>
    <property type="evidence" value="ECO:0007669"/>
    <property type="project" value="UniProtKB-SubCell"/>
</dbReference>
<keyword evidence="5" id="KW-0862">Zinc</keyword>
<keyword evidence="9" id="KW-0539">Nucleus</keyword>
<dbReference type="FunFam" id="3.30.160.60:FF:000358">
    <property type="entry name" value="zinc finger protein 24"/>
    <property type="match status" value="1"/>
</dbReference>
<evidence type="ECO:0000256" key="11">
    <source>
        <dbReference type="SAM" id="MobiDB-lite"/>
    </source>
</evidence>
<accession>A0A7K7G1K6</accession>
<dbReference type="SMART" id="SM00355">
    <property type="entry name" value="ZnF_C2H2"/>
    <property type="match status" value="2"/>
</dbReference>
<dbReference type="GO" id="GO:0003677">
    <property type="term" value="F:DNA binding"/>
    <property type="evidence" value="ECO:0007669"/>
    <property type="project" value="UniProtKB-KW"/>
</dbReference>
<protein>
    <submittedName>
        <fullName evidence="13">ZN628 protein</fullName>
    </submittedName>
</protein>
<feature type="domain" description="C2H2-type" evidence="12">
    <location>
        <begin position="7"/>
        <end position="34"/>
    </location>
</feature>
<evidence type="ECO:0000256" key="4">
    <source>
        <dbReference type="ARBA" id="ARBA00022771"/>
    </source>
</evidence>
<evidence type="ECO:0000313" key="14">
    <source>
        <dbReference type="Proteomes" id="UP000557271"/>
    </source>
</evidence>
<feature type="non-terminal residue" evidence="13">
    <location>
        <position position="93"/>
    </location>
</feature>
<keyword evidence="8" id="KW-0804">Transcription</keyword>
<feature type="region of interest" description="Disordered" evidence="11">
    <location>
        <begin position="26"/>
        <end position="53"/>
    </location>
</feature>
<keyword evidence="14" id="KW-1185">Reference proteome</keyword>
<gene>
    <name evidence="13" type="primary">Znf628_1</name>
    <name evidence="13" type="ORF">CHIMIN_R06381</name>
</gene>
<evidence type="ECO:0000256" key="10">
    <source>
        <dbReference type="PROSITE-ProRule" id="PRU00042"/>
    </source>
</evidence>
<feature type="non-terminal residue" evidence="13">
    <location>
        <position position="1"/>
    </location>
</feature>
<dbReference type="PANTHER" id="PTHR16515:SF49">
    <property type="entry name" value="GASTRULA ZINC FINGER PROTEIN XLCGF49.1-LIKE-RELATED"/>
    <property type="match status" value="1"/>
</dbReference>
<comment type="subcellular location">
    <subcellularLocation>
        <location evidence="1">Nucleus</location>
    </subcellularLocation>
</comment>
<evidence type="ECO:0000256" key="2">
    <source>
        <dbReference type="ARBA" id="ARBA00022723"/>
    </source>
</evidence>
<dbReference type="Gene3D" id="3.30.160.60">
    <property type="entry name" value="Classic Zinc Finger"/>
    <property type="match status" value="3"/>
</dbReference>
<dbReference type="PROSITE" id="PS00028">
    <property type="entry name" value="ZINC_FINGER_C2H2_1"/>
    <property type="match status" value="2"/>
</dbReference>
<dbReference type="InterPro" id="IPR013087">
    <property type="entry name" value="Znf_C2H2_type"/>
</dbReference>
<dbReference type="Pfam" id="PF00096">
    <property type="entry name" value="zf-C2H2"/>
    <property type="match status" value="2"/>
</dbReference>